<reference evidence="2 3" key="1">
    <citation type="submission" date="2015-11" db="EMBL/GenBank/DDBJ databases">
        <title>Expanding the genomic diversity of Burkholderia species for the development of highly accurate diagnostics.</title>
        <authorList>
            <person name="Sahl J."/>
            <person name="Keim P."/>
            <person name="Wagner D."/>
        </authorList>
    </citation>
    <scope>NUCLEOTIDE SEQUENCE [LARGE SCALE GENOMIC DNA]</scope>
    <source>
        <strain evidence="2 3">MSMB2087WGS</strain>
    </source>
</reference>
<evidence type="ECO:0000313" key="2">
    <source>
        <dbReference type="EMBL" id="KWA85578.1"/>
    </source>
</evidence>
<dbReference type="EMBL" id="LPHD01000018">
    <property type="protein sequence ID" value="KWA85578.1"/>
    <property type="molecule type" value="Genomic_DNA"/>
</dbReference>
<comment type="caution">
    <text evidence="2">The sequence shown here is derived from an EMBL/GenBank/DDBJ whole genome shotgun (WGS) entry which is preliminary data.</text>
</comment>
<accession>A0A106QFW5</accession>
<gene>
    <name evidence="2" type="ORF">WL29_14215</name>
</gene>
<evidence type="ECO:0000256" key="1">
    <source>
        <dbReference type="SAM" id="MobiDB-lite"/>
    </source>
</evidence>
<sequence>MARLAAQRSAPPHAAPLTRNPHDRKPFVTAPKAFRDHAPAANDSSKRLIDSSYSSTFEISPAGDM</sequence>
<name>A0A106QFW5_9BURK</name>
<proteinExistence type="predicted"/>
<protein>
    <submittedName>
        <fullName evidence="2">Uncharacterized protein</fullName>
    </submittedName>
</protein>
<dbReference type="Proteomes" id="UP000060630">
    <property type="component" value="Unassembled WGS sequence"/>
</dbReference>
<organism evidence="2 3">
    <name type="scientific">Burkholderia ubonensis</name>
    <dbReference type="NCBI Taxonomy" id="101571"/>
    <lineage>
        <taxon>Bacteria</taxon>
        <taxon>Pseudomonadati</taxon>
        <taxon>Pseudomonadota</taxon>
        <taxon>Betaproteobacteria</taxon>
        <taxon>Burkholderiales</taxon>
        <taxon>Burkholderiaceae</taxon>
        <taxon>Burkholderia</taxon>
        <taxon>Burkholderia cepacia complex</taxon>
    </lineage>
</organism>
<feature type="region of interest" description="Disordered" evidence="1">
    <location>
        <begin position="1"/>
        <end position="27"/>
    </location>
</feature>
<dbReference type="AlphaFoldDB" id="A0A106QFW5"/>
<evidence type="ECO:0000313" key="3">
    <source>
        <dbReference type="Proteomes" id="UP000060630"/>
    </source>
</evidence>